<gene>
    <name evidence="3" type="ORF">M8C21_022715</name>
</gene>
<organism evidence="3 4">
    <name type="scientific">Ambrosia artemisiifolia</name>
    <name type="common">Common ragweed</name>
    <dbReference type="NCBI Taxonomy" id="4212"/>
    <lineage>
        <taxon>Eukaryota</taxon>
        <taxon>Viridiplantae</taxon>
        <taxon>Streptophyta</taxon>
        <taxon>Embryophyta</taxon>
        <taxon>Tracheophyta</taxon>
        <taxon>Spermatophyta</taxon>
        <taxon>Magnoliopsida</taxon>
        <taxon>eudicotyledons</taxon>
        <taxon>Gunneridae</taxon>
        <taxon>Pentapetalae</taxon>
        <taxon>asterids</taxon>
        <taxon>campanulids</taxon>
        <taxon>Asterales</taxon>
        <taxon>Asteraceae</taxon>
        <taxon>Asteroideae</taxon>
        <taxon>Heliantheae alliance</taxon>
        <taxon>Heliantheae</taxon>
        <taxon>Ambrosia</taxon>
    </lineage>
</organism>
<accession>A0AAD5C7Q1</accession>
<proteinExistence type="predicted"/>
<evidence type="ECO:0000259" key="2">
    <source>
        <dbReference type="Pfam" id="PF25813"/>
    </source>
</evidence>
<dbReference type="AlphaFoldDB" id="A0AAD5C7Q1"/>
<dbReference type="PANTHER" id="PTHR46245:SF10">
    <property type="entry name" value="B3 DOMAIN-CONTAINING TRANSCRIPTION FACTOR VAL3"/>
    <property type="match status" value="1"/>
</dbReference>
<sequence length="351" mass="38758">VLRKLLKWLPRFALIPVALDVPTPGWPCRTGSYADLCDRCASVYKDGKFCETYHLNASGWRCCESCGKKIHCGCIVSFHMFILLDAGGIECLNCAKTEYILTPNPTWPSASHSLHGPAERIRDESSKHWRCIAGSDPVPWRQAPSLFNSSSSSKGQHELQLISCSLAQSKTVDPCERFVKDSWRVSAPEIIGDRAQATGIRHDGKHNLFNDESSFQTHATTLSSLPETFVAHDRKNEIESVSGIRVQQLCPPPSVGKECSNNNGAGTSLENQAHNAKARGETRARHQLLPRYCPQFTDQELQQLCGGDELTFSRLEPEGKLIMGFRKAPLVSPSNKCLYSTNLTSSLTAGQ</sequence>
<evidence type="ECO:0000256" key="1">
    <source>
        <dbReference type="SAM" id="SignalP"/>
    </source>
</evidence>
<dbReference type="Proteomes" id="UP001206925">
    <property type="component" value="Unassembled WGS sequence"/>
</dbReference>
<feature type="signal peptide" evidence="1">
    <location>
        <begin position="1"/>
        <end position="20"/>
    </location>
</feature>
<keyword evidence="1" id="KW-0732">Signal</keyword>
<dbReference type="PANTHER" id="PTHR46245">
    <property type="entry name" value="B3 DOMAIN-CONTAINING PROTEIN OS07G0563300"/>
    <property type="match status" value="1"/>
</dbReference>
<dbReference type="EMBL" id="JAMZMK010009328">
    <property type="protein sequence ID" value="KAI7736265.1"/>
    <property type="molecule type" value="Genomic_DNA"/>
</dbReference>
<evidence type="ECO:0000313" key="3">
    <source>
        <dbReference type="EMBL" id="KAI7736265.1"/>
    </source>
</evidence>
<dbReference type="InterPro" id="IPR057743">
    <property type="entry name" value="Zfn_VAL1-3_N"/>
</dbReference>
<name>A0AAD5C7Q1_AMBAR</name>
<feature type="chain" id="PRO_5042242184" description="VAL1-3 N-terminal zinc finger domain-containing protein" evidence="1">
    <location>
        <begin position="21"/>
        <end position="351"/>
    </location>
</feature>
<feature type="domain" description="VAL1-3 N-terminal zinc finger" evidence="2">
    <location>
        <begin position="52"/>
        <end position="98"/>
    </location>
</feature>
<comment type="caution">
    <text evidence="3">The sequence shown here is derived from an EMBL/GenBank/DDBJ whole genome shotgun (WGS) entry which is preliminary data.</text>
</comment>
<evidence type="ECO:0000313" key="4">
    <source>
        <dbReference type="Proteomes" id="UP001206925"/>
    </source>
</evidence>
<keyword evidence="4" id="KW-1185">Reference proteome</keyword>
<dbReference type="Pfam" id="PF25813">
    <property type="entry name" value="zf_VAL1_N"/>
    <property type="match status" value="1"/>
</dbReference>
<reference evidence="3" key="1">
    <citation type="submission" date="2022-06" db="EMBL/GenBank/DDBJ databases">
        <title>Uncovering the hologenomic basis of an extraordinary plant invasion.</title>
        <authorList>
            <person name="Bieker V.C."/>
            <person name="Martin M.D."/>
            <person name="Gilbert T."/>
            <person name="Hodgins K."/>
            <person name="Battlay P."/>
            <person name="Petersen B."/>
            <person name="Wilson J."/>
        </authorList>
    </citation>
    <scope>NUCLEOTIDE SEQUENCE</scope>
    <source>
        <strain evidence="3">AA19_3_7</strain>
        <tissue evidence="3">Leaf</tissue>
    </source>
</reference>
<protein>
    <recommendedName>
        <fullName evidence="2">VAL1-3 N-terminal zinc finger domain-containing protein</fullName>
    </recommendedName>
</protein>
<feature type="non-terminal residue" evidence="3">
    <location>
        <position position="1"/>
    </location>
</feature>